<dbReference type="GO" id="GO:0004332">
    <property type="term" value="F:fructose-bisphosphate aldolase activity"/>
    <property type="evidence" value="ECO:0007669"/>
    <property type="project" value="UniProtKB-EC"/>
</dbReference>
<organism evidence="10 11">
    <name type="scientific">Microctonus aethiopoides</name>
    <dbReference type="NCBI Taxonomy" id="144406"/>
    <lineage>
        <taxon>Eukaryota</taxon>
        <taxon>Metazoa</taxon>
        <taxon>Ecdysozoa</taxon>
        <taxon>Arthropoda</taxon>
        <taxon>Hexapoda</taxon>
        <taxon>Insecta</taxon>
        <taxon>Pterygota</taxon>
        <taxon>Neoptera</taxon>
        <taxon>Endopterygota</taxon>
        <taxon>Hymenoptera</taxon>
        <taxon>Apocrita</taxon>
        <taxon>Ichneumonoidea</taxon>
        <taxon>Braconidae</taxon>
        <taxon>Euphorinae</taxon>
        <taxon>Microctonus</taxon>
    </lineage>
</organism>
<evidence type="ECO:0000256" key="5">
    <source>
        <dbReference type="ARBA" id="ARBA00023239"/>
    </source>
</evidence>
<dbReference type="Pfam" id="PF00274">
    <property type="entry name" value="Glycolytic"/>
    <property type="match status" value="1"/>
</dbReference>
<dbReference type="InterPro" id="IPR013785">
    <property type="entry name" value="Aldolase_TIM"/>
</dbReference>
<keyword evidence="4 7" id="KW-0324">Glycolysis</keyword>
<keyword evidence="5 7" id="KW-0456">Lyase</keyword>
<comment type="catalytic activity">
    <reaction evidence="7">
        <text>beta-D-fructose 1,6-bisphosphate = D-glyceraldehyde 3-phosphate + dihydroxyacetone phosphate</text>
        <dbReference type="Rhea" id="RHEA:14729"/>
        <dbReference type="ChEBI" id="CHEBI:32966"/>
        <dbReference type="ChEBI" id="CHEBI:57642"/>
        <dbReference type="ChEBI" id="CHEBI:59776"/>
        <dbReference type="EC" id="4.1.2.13"/>
    </reaction>
</comment>
<dbReference type="PANTHER" id="PTHR11627">
    <property type="entry name" value="FRUCTOSE-BISPHOSPHATE ALDOLASE"/>
    <property type="match status" value="1"/>
</dbReference>
<feature type="chain" id="PRO_5041202237" description="Fructose-bisphosphate aldolase" evidence="9">
    <location>
        <begin position="22"/>
        <end position="435"/>
    </location>
</feature>
<reference evidence="10" key="1">
    <citation type="journal article" date="2023" name="bioRxiv">
        <title>Scaffold-level genome assemblies of two parasitoid biocontrol wasps reveal the parthenogenesis mechanism and an associated novel virus.</title>
        <authorList>
            <person name="Inwood S."/>
            <person name="Skelly J."/>
            <person name="Guhlin J."/>
            <person name="Harrop T."/>
            <person name="Goldson S."/>
            <person name="Dearden P."/>
        </authorList>
    </citation>
    <scope>NUCLEOTIDE SEQUENCE</scope>
    <source>
        <strain evidence="10">Irish</strain>
        <tissue evidence="10">Whole body</tissue>
    </source>
</reference>
<dbReference type="Gene3D" id="3.20.20.70">
    <property type="entry name" value="Aldolase class I"/>
    <property type="match status" value="1"/>
</dbReference>
<evidence type="ECO:0000313" key="11">
    <source>
        <dbReference type="Proteomes" id="UP001168990"/>
    </source>
</evidence>
<keyword evidence="9" id="KW-0732">Signal</keyword>
<evidence type="ECO:0000313" key="10">
    <source>
        <dbReference type="EMBL" id="KAK0158860.1"/>
    </source>
</evidence>
<evidence type="ECO:0000256" key="8">
    <source>
        <dbReference type="RuleBase" id="RU004257"/>
    </source>
</evidence>
<comment type="similarity">
    <text evidence="2 7">Belongs to the class I fructose-bisphosphate aldolase family.</text>
</comment>
<keyword evidence="11" id="KW-1185">Reference proteome</keyword>
<dbReference type="PROSITE" id="PS00158">
    <property type="entry name" value="ALDOLASE_CLASS_I"/>
    <property type="match status" value="1"/>
</dbReference>
<keyword evidence="6" id="KW-0704">Schiff base</keyword>
<gene>
    <name evidence="10" type="ORF">PV328_009803</name>
</gene>
<evidence type="ECO:0000256" key="3">
    <source>
        <dbReference type="ARBA" id="ARBA00013068"/>
    </source>
</evidence>
<evidence type="ECO:0000256" key="2">
    <source>
        <dbReference type="ARBA" id="ARBA00010387"/>
    </source>
</evidence>
<reference evidence="10" key="2">
    <citation type="submission" date="2023-03" db="EMBL/GenBank/DDBJ databases">
        <authorList>
            <person name="Inwood S.N."/>
            <person name="Skelly J.G."/>
            <person name="Guhlin J."/>
            <person name="Harrop T.W.R."/>
            <person name="Goldson S.G."/>
            <person name="Dearden P.K."/>
        </authorList>
    </citation>
    <scope>NUCLEOTIDE SEQUENCE</scope>
    <source>
        <strain evidence="10">Irish</strain>
        <tissue evidence="10">Whole body</tissue>
    </source>
</reference>
<evidence type="ECO:0000256" key="1">
    <source>
        <dbReference type="ARBA" id="ARBA00004714"/>
    </source>
</evidence>
<dbReference type="EC" id="4.1.2.13" evidence="3 7"/>
<comment type="caution">
    <text evidence="10">The sequence shown here is derived from an EMBL/GenBank/DDBJ whole genome shotgun (WGS) entry which is preliminary data.</text>
</comment>
<dbReference type="AlphaFoldDB" id="A0AA39C6L7"/>
<evidence type="ECO:0000256" key="4">
    <source>
        <dbReference type="ARBA" id="ARBA00023152"/>
    </source>
</evidence>
<evidence type="ECO:0000256" key="6">
    <source>
        <dbReference type="ARBA" id="ARBA00023270"/>
    </source>
</evidence>
<name>A0AA39C6L7_9HYME</name>
<feature type="signal peptide" evidence="9">
    <location>
        <begin position="1"/>
        <end position="21"/>
    </location>
</feature>
<dbReference type="NCBIfam" id="NF033379">
    <property type="entry name" value="FrucBisAld_I"/>
    <property type="match status" value="1"/>
</dbReference>
<comment type="pathway">
    <text evidence="1 8">Carbohydrate degradation; glycolysis; D-glyceraldehyde 3-phosphate and glycerone phosphate from D-glucose: step 4/4.</text>
</comment>
<dbReference type="InterPro" id="IPR000741">
    <property type="entry name" value="FBA_I"/>
</dbReference>
<evidence type="ECO:0000256" key="7">
    <source>
        <dbReference type="RuleBase" id="RU003994"/>
    </source>
</evidence>
<dbReference type="CDD" id="cd00948">
    <property type="entry name" value="FBP_aldolase_I_a"/>
    <property type="match status" value="1"/>
</dbReference>
<dbReference type="FunFam" id="3.20.20.70:FF:000021">
    <property type="entry name" value="Fructose-bisphosphate aldolase"/>
    <property type="match status" value="1"/>
</dbReference>
<dbReference type="Proteomes" id="UP001168990">
    <property type="component" value="Unassembled WGS sequence"/>
</dbReference>
<sequence length="435" mass="47463">MIFFFFFVIENPLNFVSCVGADYLSSEHTVQNFRLFRISIAQSLHYIHCGYTRISGVPRFNPTTKIILKMPAEKYAKADPELKAELKGIAEAIVAPGKGILAADESTATIGKRLQDIGVENNEANRKAYRQLLFTTNKDVIKEHISGVILFHETLYQKADDGTPFTELMKQRNIIPGIKVDKGVVPLFGTDDECTTQGLDDLQARCIQYKKDGCHFAKWRCVLKIKGNTCPSRLAILENANVLARYASICQSARIVPIVEPEILPDGDHDLARCQQVTEEVLAAVYKALNDHHVYLEGTLLKPNMVTPGQSCPKRATPQEIASATVIALQRTVPPAVTGITFLSGGQSEEEASVNLDAINKFPGKKPWALTFSYGRALQASVLRAWGGKAEQVAAGQDELIKRAKANSEAALGKYAGGVSGAAGDAALFVANHAY</sequence>
<accession>A0AA39C6L7</accession>
<protein>
    <recommendedName>
        <fullName evidence="3 7">Fructose-bisphosphate aldolase</fullName>
        <ecNumber evidence="3 7">4.1.2.13</ecNumber>
    </recommendedName>
</protein>
<dbReference type="EMBL" id="JAQQBS010001424">
    <property type="protein sequence ID" value="KAK0158860.1"/>
    <property type="molecule type" value="Genomic_DNA"/>
</dbReference>
<dbReference type="SUPFAM" id="SSF51569">
    <property type="entry name" value="Aldolase"/>
    <property type="match status" value="1"/>
</dbReference>
<dbReference type="InterPro" id="IPR029768">
    <property type="entry name" value="Aldolase_I_AS"/>
</dbReference>
<evidence type="ECO:0000256" key="9">
    <source>
        <dbReference type="SAM" id="SignalP"/>
    </source>
</evidence>
<dbReference type="GO" id="GO:0006096">
    <property type="term" value="P:glycolytic process"/>
    <property type="evidence" value="ECO:0007669"/>
    <property type="project" value="UniProtKB-KW"/>
</dbReference>
<proteinExistence type="inferred from homology"/>